<evidence type="ECO:0000256" key="1">
    <source>
        <dbReference type="ARBA" id="ARBA00023015"/>
    </source>
</evidence>
<feature type="compositionally biased region" description="Low complexity" evidence="5">
    <location>
        <begin position="288"/>
        <end position="306"/>
    </location>
</feature>
<dbReference type="PANTHER" id="PTHR30385:SF4">
    <property type="entry name" value="RNA POLYMERASE SIGMA-E FACTOR"/>
    <property type="match status" value="1"/>
</dbReference>
<dbReference type="NCBIfam" id="TIGR02980">
    <property type="entry name" value="SigBFG"/>
    <property type="match status" value="1"/>
</dbReference>
<dbReference type="Gene3D" id="1.20.120.1810">
    <property type="match status" value="1"/>
</dbReference>
<dbReference type="InterPro" id="IPR036388">
    <property type="entry name" value="WH-like_DNA-bd_sf"/>
</dbReference>
<dbReference type="Pfam" id="PF04545">
    <property type="entry name" value="Sigma70_r4"/>
    <property type="match status" value="1"/>
</dbReference>
<evidence type="ECO:0000259" key="8">
    <source>
        <dbReference type="Pfam" id="PF04545"/>
    </source>
</evidence>
<dbReference type="Pfam" id="PF04542">
    <property type="entry name" value="Sigma70_r2"/>
    <property type="match status" value="1"/>
</dbReference>
<keyword evidence="10" id="KW-1185">Reference proteome</keyword>
<evidence type="ECO:0000313" key="10">
    <source>
        <dbReference type="Proteomes" id="UP001501447"/>
    </source>
</evidence>
<evidence type="ECO:0000259" key="7">
    <source>
        <dbReference type="Pfam" id="PF04542"/>
    </source>
</evidence>
<gene>
    <name evidence="9" type="ORF">GCM10009863_46190</name>
</gene>
<evidence type="ECO:0000256" key="4">
    <source>
        <dbReference type="ARBA" id="ARBA00023163"/>
    </source>
</evidence>
<dbReference type="InterPro" id="IPR014284">
    <property type="entry name" value="RNA_pol_sigma-70_dom"/>
</dbReference>
<dbReference type="InterPro" id="IPR000943">
    <property type="entry name" value="RNA_pol_sigma70"/>
</dbReference>
<dbReference type="InterPro" id="IPR007627">
    <property type="entry name" value="RNA_pol_sigma70_r2"/>
</dbReference>
<feature type="domain" description="RNA polymerase sigma-70 region 2" evidence="7">
    <location>
        <begin position="44"/>
        <end position="113"/>
    </location>
</feature>
<dbReference type="InterPro" id="IPR007630">
    <property type="entry name" value="RNA_pol_sigma70_r4"/>
</dbReference>
<dbReference type="SUPFAM" id="SSF88659">
    <property type="entry name" value="Sigma3 and sigma4 domains of RNA polymerase sigma factors"/>
    <property type="match status" value="2"/>
</dbReference>
<dbReference type="RefSeq" id="WP_344568246.1">
    <property type="nucleotide sequence ID" value="NZ_BAAARJ010000015.1"/>
</dbReference>
<dbReference type="SUPFAM" id="SSF88946">
    <property type="entry name" value="Sigma2 domain of RNA polymerase sigma factors"/>
    <property type="match status" value="1"/>
</dbReference>
<dbReference type="PRINTS" id="PR00046">
    <property type="entry name" value="SIGMA70FCT"/>
</dbReference>
<dbReference type="InterPro" id="IPR014322">
    <property type="entry name" value="RNA_pol_sigma-B/F/G"/>
</dbReference>
<keyword evidence="1" id="KW-0805">Transcription regulation</keyword>
<dbReference type="Gene3D" id="1.10.10.10">
    <property type="entry name" value="Winged helix-like DNA-binding domain superfamily/Winged helix DNA-binding domain"/>
    <property type="match status" value="2"/>
</dbReference>
<accession>A0ABP6CTQ3</accession>
<dbReference type="InterPro" id="IPR013324">
    <property type="entry name" value="RNA_pol_sigma_r3/r4-like"/>
</dbReference>
<evidence type="ECO:0000256" key="3">
    <source>
        <dbReference type="ARBA" id="ARBA00023125"/>
    </source>
</evidence>
<reference evidence="10" key="1">
    <citation type="journal article" date="2019" name="Int. J. Syst. Evol. Microbiol.">
        <title>The Global Catalogue of Microorganisms (GCM) 10K type strain sequencing project: providing services to taxonomists for standard genome sequencing and annotation.</title>
        <authorList>
            <consortium name="The Broad Institute Genomics Platform"/>
            <consortium name="The Broad Institute Genome Sequencing Center for Infectious Disease"/>
            <person name="Wu L."/>
            <person name="Ma J."/>
        </authorList>
    </citation>
    <scope>NUCLEOTIDE SEQUENCE [LARGE SCALE GENOMIC DNA]</scope>
    <source>
        <strain evidence="10">JCM 16373</strain>
    </source>
</reference>
<evidence type="ECO:0000313" key="9">
    <source>
        <dbReference type="EMBL" id="GAA2626145.1"/>
    </source>
</evidence>
<feature type="domain" description="RNA polymerase sigma-70 region 3" evidence="6">
    <location>
        <begin position="124"/>
        <end position="191"/>
    </location>
</feature>
<evidence type="ECO:0000259" key="6">
    <source>
        <dbReference type="Pfam" id="PF04539"/>
    </source>
</evidence>
<keyword evidence="4" id="KW-0804">Transcription</keyword>
<dbReference type="InterPro" id="IPR013325">
    <property type="entry name" value="RNA_pol_sigma_r2"/>
</dbReference>
<protein>
    <submittedName>
        <fullName evidence="9">RNA polymerase sigma factor SigF</fullName>
    </submittedName>
</protein>
<dbReference type="NCBIfam" id="TIGR02937">
    <property type="entry name" value="sigma70-ECF"/>
    <property type="match status" value="1"/>
</dbReference>
<proteinExistence type="predicted"/>
<evidence type="ECO:0000256" key="5">
    <source>
        <dbReference type="SAM" id="MobiDB-lite"/>
    </source>
</evidence>
<feature type="region of interest" description="Disordered" evidence="5">
    <location>
        <begin position="261"/>
        <end position="306"/>
    </location>
</feature>
<evidence type="ECO:0000256" key="2">
    <source>
        <dbReference type="ARBA" id="ARBA00023082"/>
    </source>
</evidence>
<dbReference type="PANTHER" id="PTHR30385">
    <property type="entry name" value="SIGMA FACTOR F FLAGELLAR"/>
    <property type="match status" value="1"/>
</dbReference>
<comment type="caution">
    <text evidence="9">The sequence shown here is derived from an EMBL/GenBank/DDBJ whole genome shotgun (WGS) entry which is preliminary data.</text>
</comment>
<feature type="domain" description="RNA polymerase sigma-70 region 4" evidence="8">
    <location>
        <begin position="212"/>
        <end position="261"/>
    </location>
</feature>
<organism evidence="9 10">
    <name type="scientific">Streptomyces axinellae</name>
    <dbReference type="NCBI Taxonomy" id="552788"/>
    <lineage>
        <taxon>Bacteria</taxon>
        <taxon>Bacillati</taxon>
        <taxon>Actinomycetota</taxon>
        <taxon>Actinomycetes</taxon>
        <taxon>Kitasatosporales</taxon>
        <taxon>Streptomycetaceae</taxon>
        <taxon>Streptomyces</taxon>
    </lineage>
</organism>
<dbReference type="CDD" id="cd06171">
    <property type="entry name" value="Sigma70_r4"/>
    <property type="match status" value="1"/>
</dbReference>
<keyword evidence="3" id="KW-0238">DNA-binding</keyword>
<keyword evidence="2" id="KW-0731">Sigma factor</keyword>
<dbReference type="Pfam" id="PF04539">
    <property type="entry name" value="Sigma70_r3"/>
    <property type="match status" value="1"/>
</dbReference>
<feature type="region of interest" description="Disordered" evidence="5">
    <location>
        <begin position="1"/>
        <end position="22"/>
    </location>
</feature>
<dbReference type="Proteomes" id="UP001501447">
    <property type="component" value="Unassembled WGS sequence"/>
</dbReference>
<dbReference type="InterPro" id="IPR007624">
    <property type="entry name" value="RNA_pol_sigma70_r3"/>
</dbReference>
<name>A0ABP6CTQ3_9ACTN</name>
<sequence length="306" mass="33887">MSTVRYRAERARHSHEDAPETADDFKKLATLPEGPERQALSERLVEAWLPMAHRLAAKYRSRGETLEDLEQVAALGLVKAVDRYDPAHGTPFVPFAVPTIVGEIRRHFRDHTWDVHVPRRIQELRNKVRSSVKALNTGIDGRSPSVARIAEHSGLSEEDVSTGLEALESFSSLSLDATLGGGDEDGVALADVLGHSEPRYDQVVAREAVKPCLQELPERQRRVLYLRFFCGMTQSKIGEELGVSQMHVSRLISRSCQEVRQKVEHDHGRRHPSRGQRAGSRPARRRVTATGPAPAKAPTAPAAATT</sequence>
<dbReference type="EMBL" id="BAAARJ010000015">
    <property type="protein sequence ID" value="GAA2626145.1"/>
    <property type="molecule type" value="Genomic_DNA"/>
</dbReference>